<dbReference type="InterPro" id="IPR008715">
    <property type="entry name" value="SAM-MeTfrase_NodS-like"/>
</dbReference>
<dbReference type="GO" id="GO:0009312">
    <property type="term" value="P:oligosaccharide biosynthetic process"/>
    <property type="evidence" value="ECO:0007669"/>
    <property type="project" value="InterPro"/>
</dbReference>
<dbReference type="AlphaFoldDB" id="A0A1H8H9V4"/>
<dbReference type="InterPro" id="IPR029063">
    <property type="entry name" value="SAM-dependent_MTases_sf"/>
</dbReference>
<dbReference type="STRING" id="245187.SAMN04488003_1209"/>
<dbReference type="Pfam" id="PF05401">
    <property type="entry name" value="NodS"/>
    <property type="match status" value="1"/>
</dbReference>
<dbReference type="Gene3D" id="3.40.50.150">
    <property type="entry name" value="Vaccinia Virus protein VP39"/>
    <property type="match status" value="1"/>
</dbReference>
<organism evidence="1 2">
    <name type="scientific">Loktanella fryxellensis</name>
    <dbReference type="NCBI Taxonomy" id="245187"/>
    <lineage>
        <taxon>Bacteria</taxon>
        <taxon>Pseudomonadati</taxon>
        <taxon>Pseudomonadota</taxon>
        <taxon>Alphaproteobacteria</taxon>
        <taxon>Rhodobacterales</taxon>
        <taxon>Roseobacteraceae</taxon>
        <taxon>Loktanella</taxon>
    </lineage>
</organism>
<proteinExistence type="predicted"/>
<dbReference type="CDD" id="cd02440">
    <property type="entry name" value="AdoMet_MTases"/>
    <property type="match status" value="1"/>
</dbReference>
<name>A0A1H8H9V4_9RHOB</name>
<evidence type="ECO:0000313" key="2">
    <source>
        <dbReference type="Proteomes" id="UP000199585"/>
    </source>
</evidence>
<dbReference type="SUPFAM" id="SSF53335">
    <property type="entry name" value="S-adenosyl-L-methionine-dependent methyltransferases"/>
    <property type="match status" value="1"/>
</dbReference>
<dbReference type="OrthoDB" id="116799at2"/>
<sequence>MTDVLTHLTALYAQTDDPWNFDHSPYEQGKFAATRAALTRPHYPTALEVGCGNGALAQHLAPLCDAYVGMDAIDRAVVAARNRVPGATFVTGVYPCALPITRPDLVVLSEVLYFLTPDTIARLAGDLVAQAPGAEVVCVTYLGDTAQALQGHAALDLFRTAAAPALRLREVAATALYRIDRGTVGGDPA</sequence>
<reference evidence="1 2" key="1">
    <citation type="submission" date="2016-10" db="EMBL/GenBank/DDBJ databases">
        <authorList>
            <person name="de Groot N.N."/>
        </authorList>
    </citation>
    <scope>NUCLEOTIDE SEQUENCE [LARGE SCALE GENOMIC DNA]</scope>
    <source>
        <strain evidence="1 2">DSM 16213</strain>
    </source>
</reference>
<keyword evidence="2" id="KW-1185">Reference proteome</keyword>
<dbReference type="RefSeq" id="WP_089904533.1">
    <property type="nucleotide sequence ID" value="NZ_FOCI01000020.1"/>
</dbReference>
<protein>
    <submittedName>
        <fullName evidence="1">Nodulation protein S (NodS)</fullName>
    </submittedName>
</protein>
<dbReference type="EMBL" id="FOCI01000020">
    <property type="protein sequence ID" value="SEN52804.1"/>
    <property type="molecule type" value="Genomic_DNA"/>
</dbReference>
<dbReference type="Proteomes" id="UP000199585">
    <property type="component" value="Unassembled WGS sequence"/>
</dbReference>
<gene>
    <name evidence="1" type="ORF">SAMN04488003_1209</name>
</gene>
<evidence type="ECO:0000313" key="1">
    <source>
        <dbReference type="EMBL" id="SEN52804.1"/>
    </source>
</evidence>
<dbReference type="GO" id="GO:0008757">
    <property type="term" value="F:S-adenosylmethionine-dependent methyltransferase activity"/>
    <property type="evidence" value="ECO:0007669"/>
    <property type="project" value="InterPro"/>
</dbReference>
<accession>A0A1H8H9V4</accession>